<organism evidence="2 3">
    <name type="scientific">Alteripontixanthobacter maritimus</name>
    <dbReference type="NCBI Taxonomy" id="2161824"/>
    <lineage>
        <taxon>Bacteria</taxon>
        <taxon>Pseudomonadati</taxon>
        <taxon>Pseudomonadota</taxon>
        <taxon>Alphaproteobacteria</taxon>
        <taxon>Sphingomonadales</taxon>
        <taxon>Erythrobacteraceae</taxon>
        <taxon>Alteripontixanthobacter</taxon>
    </lineage>
</organism>
<name>A0A369Q9Z3_9SPHN</name>
<reference evidence="2 3" key="1">
    <citation type="submission" date="2018-04" db="EMBL/GenBank/DDBJ databases">
        <title>Altererythrobacter sp. HME9302 genome sequencing and assembly.</title>
        <authorList>
            <person name="Kang H."/>
            <person name="Kim H."/>
            <person name="Joh K."/>
        </authorList>
    </citation>
    <scope>NUCLEOTIDE SEQUENCE [LARGE SCALE GENOMIC DNA]</scope>
    <source>
        <strain evidence="2 3">HME9302</strain>
    </source>
</reference>
<evidence type="ECO:0000313" key="3">
    <source>
        <dbReference type="Proteomes" id="UP000253727"/>
    </source>
</evidence>
<feature type="signal peptide" evidence="1">
    <location>
        <begin position="1"/>
        <end position="28"/>
    </location>
</feature>
<evidence type="ECO:0000313" key="2">
    <source>
        <dbReference type="EMBL" id="RDC59729.1"/>
    </source>
</evidence>
<evidence type="ECO:0008006" key="4">
    <source>
        <dbReference type="Google" id="ProtNLM"/>
    </source>
</evidence>
<dbReference type="Proteomes" id="UP000253727">
    <property type="component" value="Unassembled WGS sequence"/>
</dbReference>
<dbReference type="EMBL" id="QBKA01000002">
    <property type="protein sequence ID" value="RDC59729.1"/>
    <property type="molecule type" value="Genomic_DNA"/>
</dbReference>
<sequence length="139" mass="14690">MKFVRTLCATLSLTAVALFAGLPQGAGANSAEGGQGEKPGGRLGLLKTGQYRCALPGDAAGPAIREMPEMNFTIDNASTYHDVSGSGTYLLIGNVVTFTRGPMKGVRFARYTANTLRKLDDNGEKTRLLCKRAGPAKRP</sequence>
<dbReference type="OrthoDB" id="7509105at2"/>
<evidence type="ECO:0000256" key="1">
    <source>
        <dbReference type="SAM" id="SignalP"/>
    </source>
</evidence>
<accession>A0A369Q9Z3</accession>
<protein>
    <recommendedName>
        <fullName evidence="4">Elongation factor P</fullName>
    </recommendedName>
</protein>
<comment type="caution">
    <text evidence="2">The sequence shown here is derived from an EMBL/GenBank/DDBJ whole genome shotgun (WGS) entry which is preliminary data.</text>
</comment>
<feature type="chain" id="PRO_5016587418" description="Elongation factor P" evidence="1">
    <location>
        <begin position="29"/>
        <end position="139"/>
    </location>
</feature>
<keyword evidence="1" id="KW-0732">Signal</keyword>
<keyword evidence="3" id="KW-1185">Reference proteome</keyword>
<proteinExistence type="predicted"/>
<dbReference type="AlphaFoldDB" id="A0A369Q9Z3"/>
<gene>
    <name evidence="2" type="ORF">HME9302_00923</name>
</gene>
<dbReference type="RefSeq" id="WP_115366038.1">
    <property type="nucleotide sequence ID" value="NZ_QBKA01000002.1"/>
</dbReference>